<feature type="compositionally biased region" description="Basic and acidic residues" evidence="14">
    <location>
        <begin position="58"/>
        <end position="76"/>
    </location>
</feature>
<feature type="compositionally biased region" description="Basic and acidic residues" evidence="14">
    <location>
        <begin position="1187"/>
        <end position="1197"/>
    </location>
</feature>
<dbReference type="GO" id="GO:0043248">
    <property type="term" value="P:proteasome assembly"/>
    <property type="evidence" value="ECO:0007669"/>
    <property type="project" value="InterPro"/>
</dbReference>
<feature type="compositionally biased region" description="Polar residues" evidence="14">
    <location>
        <begin position="202"/>
        <end position="214"/>
    </location>
</feature>
<dbReference type="GO" id="GO:0003723">
    <property type="term" value="F:RNA binding"/>
    <property type="evidence" value="ECO:0007669"/>
    <property type="project" value="TreeGrafter"/>
</dbReference>
<keyword evidence="6 17" id="KW-0347">Helicase</keyword>
<dbReference type="GO" id="GO:0034458">
    <property type="term" value="F:3'-5' RNA helicase activity"/>
    <property type="evidence" value="ECO:0007669"/>
    <property type="project" value="TreeGrafter"/>
</dbReference>
<comment type="subcellular location">
    <subcellularLocation>
        <location evidence="1">Nucleus</location>
    </subcellularLocation>
</comment>
<dbReference type="Proteomes" id="UP000008909">
    <property type="component" value="Unassembled WGS sequence"/>
</dbReference>
<accession>H2KQ99</accession>
<dbReference type="GO" id="GO:0008541">
    <property type="term" value="C:proteasome regulatory particle, lid subcomplex"/>
    <property type="evidence" value="ECO:0007669"/>
    <property type="project" value="InterPro"/>
</dbReference>
<evidence type="ECO:0000256" key="12">
    <source>
        <dbReference type="ARBA" id="ARBA00047984"/>
    </source>
</evidence>
<dbReference type="InterPro" id="IPR007834">
    <property type="entry name" value="DSS1_SEM1"/>
</dbReference>
<dbReference type="InterPro" id="IPR048333">
    <property type="entry name" value="HA2_WH"/>
</dbReference>
<evidence type="ECO:0000256" key="2">
    <source>
        <dbReference type="ARBA" id="ARBA00012552"/>
    </source>
</evidence>
<evidence type="ECO:0000256" key="1">
    <source>
        <dbReference type="ARBA" id="ARBA00004123"/>
    </source>
</evidence>
<comment type="catalytic activity">
    <reaction evidence="12">
        <text>ATP + H2O = ADP + phosphate + H(+)</text>
        <dbReference type="Rhea" id="RHEA:13065"/>
        <dbReference type="ChEBI" id="CHEBI:15377"/>
        <dbReference type="ChEBI" id="CHEBI:15378"/>
        <dbReference type="ChEBI" id="CHEBI:30616"/>
        <dbReference type="ChEBI" id="CHEBI:43474"/>
        <dbReference type="ChEBI" id="CHEBI:456216"/>
        <dbReference type="EC" id="3.6.4.13"/>
    </reaction>
</comment>
<dbReference type="SUPFAM" id="SSF52540">
    <property type="entry name" value="P-loop containing nucleoside triphosphate hydrolases"/>
    <property type="match status" value="1"/>
</dbReference>
<reference evidence="17" key="1">
    <citation type="journal article" date="2011" name="Genome Biol.">
        <title>The draft genome of the carcinogenic human liver fluke Clonorchis sinensis.</title>
        <authorList>
            <person name="Wang X."/>
            <person name="Chen W."/>
            <person name="Huang Y."/>
            <person name="Sun J."/>
            <person name="Men J."/>
            <person name="Liu H."/>
            <person name="Luo F."/>
            <person name="Guo L."/>
            <person name="Lv X."/>
            <person name="Deng C."/>
            <person name="Zhou C."/>
            <person name="Fan Y."/>
            <person name="Li X."/>
            <person name="Huang L."/>
            <person name="Hu Y."/>
            <person name="Liang C."/>
            <person name="Hu X."/>
            <person name="Xu J."/>
            <person name="Yu X."/>
        </authorList>
    </citation>
    <scope>NUCLEOTIDE SEQUENCE [LARGE SCALE GENOMIC DNA]</scope>
    <source>
        <strain evidence="17">Henan</strain>
    </source>
</reference>
<dbReference type="Pfam" id="PF13401">
    <property type="entry name" value="AAA_22"/>
    <property type="match status" value="1"/>
</dbReference>
<dbReference type="GO" id="GO:0000398">
    <property type="term" value="P:mRNA splicing, via spliceosome"/>
    <property type="evidence" value="ECO:0007669"/>
    <property type="project" value="UniProtKB-ARBA"/>
</dbReference>
<evidence type="ECO:0000259" key="16">
    <source>
        <dbReference type="PROSITE" id="PS51194"/>
    </source>
</evidence>
<feature type="region of interest" description="Disordered" evidence="14">
    <location>
        <begin position="58"/>
        <end position="291"/>
    </location>
</feature>
<dbReference type="EMBL" id="DF142981">
    <property type="protein sequence ID" value="GAA43147.2"/>
    <property type="molecule type" value="Genomic_DNA"/>
</dbReference>
<evidence type="ECO:0000256" key="7">
    <source>
        <dbReference type="ARBA" id="ARBA00022840"/>
    </source>
</evidence>
<evidence type="ECO:0000256" key="8">
    <source>
        <dbReference type="ARBA" id="ARBA00023187"/>
    </source>
</evidence>
<name>H2KQ99_CLOSI</name>
<dbReference type="SMART" id="SM00487">
    <property type="entry name" value="DEXDc"/>
    <property type="match status" value="1"/>
</dbReference>
<dbReference type="Gene3D" id="3.40.50.300">
    <property type="entry name" value="P-loop containing nucleotide triphosphate hydrolases"/>
    <property type="match status" value="2"/>
</dbReference>
<feature type="compositionally biased region" description="Basic and acidic residues" evidence="14">
    <location>
        <begin position="87"/>
        <end position="106"/>
    </location>
</feature>
<dbReference type="PROSITE" id="PS51192">
    <property type="entry name" value="HELICASE_ATP_BIND_1"/>
    <property type="match status" value="1"/>
</dbReference>
<dbReference type="InterPro" id="IPR002464">
    <property type="entry name" value="DNA/RNA_helicase_DEAH_CS"/>
</dbReference>
<evidence type="ECO:0000256" key="9">
    <source>
        <dbReference type="ARBA" id="ARBA00023242"/>
    </source>
</evidence>
<dbReference type="FunFam" id="3.40.50.300:FF:000615">
    <property type="entry name" value="pre-mRNA-splicing factor ATP-dependent RNA helicase DEAH7"/>
    <property type="match status" value="1"/>
</dbReference>
<evidence type="ECO:0000256" key="13">
    <source>
        <dbReference type="SAM" id="Coils"/>
    </source>
</evidence>
<feature type="region of interest" description="Disordered" evidence="14">
    <location>
        <begin position="1"/>
        <end position="33"/>
    </location>
</feature>
<dbReference type="SMART" id="SM00847">
    <property type="entry name" value="HA2"/>
    <property type="match status" value="1"/>
</dbReference>
<evidence type="ECO:0000256" key="11">
    <source>
        <dbReference type="ARBA" id="ARBA00038040"/>
    </source>
</evidence>
<feature type="compositionally biased region" description="Basic and acidic residues" evidence="14">
    <location>
        <begin position="240"/>
        <end position="265"/>
    </location>
</feature>
<dbReference type="PROSITE" id="PS00690">
    <property type="entry name" value="DEAH_ATP_HELICASE"/>
    <property type="match status" value="1"/>
</dbReference>
<keyword evidence="8" id="KW-0508">mRNA splicing</keyword>
<evidence type="ECO:0000313" key="18">
    <source>
        <dbReference type="Proteomes" id="UP000008909"/>
    </source>
</evidence>
<dbReference type="Pfam" id="PF04408">
    <property type="entry name" value="WHD_HA2"/>
    <property type="match status" value="1"/>
</dbReference>
<keyword evidence="13" id="KW-0175">Coiled coil</keyword>
<keyword evidence="9" id="KW-0539">Nucleus</keyword>
<evidence type="ECO:0000256" key="4">
    <source>
        <dbReference type="ARBA" id="ARBA00022741"/>
    </source>
</evidence>
<dbReference type="PROSITE" id="PS51194">
    <property type="entry name" value="HELICASE_CTER"/>
    <property type="match status" value="1"/>
</dbReference>
<dbReference type="Gene3D" id="1.20.120.1080">
    <property type="match status" value="1"/>
</dbReference>
<proteinExistence type="inferred from homology"/>
<dbReference type="Pfam" id="PF07717">
    <property type="entry name" value="OB_NTP_bind"/>
    <property type="match status" value="1"/>
</dbReference>
<comment type="similarity">
    <text evidence="10">Belongs to the DSS1/SEM1 family.</text>
</comment>
<dbReference type="InterPro" id="IPR001650">
    <property type="entry name" value="Helicase_C-like"/>
</dbReference>
<organism evidence="17 18">
    <name type="scientific">Clonorchis sinensis</name>
    <name type="common">Chinese liver fluke</name>
    <dbReference type="NCBI Taxonomy" id="79923"/>
    <lineage>
        <taxon>Eukaryota</taxon>
        <taxon>Metazoa</taxon>
        <taxon>Spiralia</taxon>
        <taxon>Lophotrochozoa</taxon>
        <taxon>Platyhelminthes</taxon>
        <taxon>Trematoda</taxon>
        <taxon>Digenea</taxon>
        <taxon>Opisthorchiida</taxon>
        <taxon>Opisthorchiata</taxon>
        <taxon>Opisthorchiidae</taxon>
        <taxon>Clonorchis</taxon>
    </lineage>
</organism>
<feature type="compositionally biased region" description="Basic and acidic residues" evidence="14">
    <location>
        <begin position="115"/>
        <end position="142"/>
    </location>
</feature>
<evidence type="ECO:0000256" key="3">
    <source>
        <dbReference type="ARBA" id="ARBA00022664"/>
    </source>
</evidence>
<dbReference type="Pfam" id="PF00271">
    <property type="entry name" value="Helicase_C"/>
    <property type="match status" value="1"/>
</dbReference>
<keyword evidence="5" id="KW-0378">Hydrolase</keyword>
<comment type="similarity">
    <text evidence="11">Belongs to the DEAD box helicase family. DEAH subfamily. PRP16 sub-subfamily.</text>
</comment>
<feature type="domain" description="Helicase C-terminal" evidence="16">
    <location>
        <begin position="706"/>
        <end position="882"/>
    </location>
</feature>
<evidence type="ECO:0000256" key="6">
    <source>
        <dbReference type="ARBA" id="ARBA00022806"/>
    </source>
</evidence>
<evidence type="ECO:0000256" key="14">
    <source>
        <dbReference type="SAM" id="MobiDB-lite"/>
    </source>
</evidence>
<dbReference type="CDD" id="cd18791">
    <property type="entry name" value="SF2_C_RHA"/>
    <property type="match status" value="1"/>
</dbReference>
<dbReference type="GO" id="GO:0006406">
    <property type="term" value="P:mRNA export from nucleus"/>
    <property type="evidence" value="ECO:0007669"/>
    <property type="project" value="InterPro"/>
</dbReference>
<evidence type="ECO:0000256" key="5">
    <source>
        <dbReference type="ARBA" id="ARBA00022801"/>
    </source>
</evidence>
<dbReference type="InterPro" id="IPR027417">
    <property type="entry name" value="P-loop_NTPase"/>
</dbReference>
<dbReference type="GO" id="GO:0016887">
    <property type="term" value="F:ATP hydrolysis activity"/>
    <property type="evidence" value="ECO:0007669"/>
    <property type="project" value="InterPro"/>
</dbReference>
<dbReference type="InterPro" id="IPR007502">
    <property type="entry name" value="Helicase-assoc_dom"/>
</dbReference>
<dbReference type="InterPro" id="IPR014001">
    <property type="entry name" value="Helicase_ATP-bd"/>
</dbReference>
<dbReference type="FunFam" id="3.40.50.300:FF:000007">
    <property type="entry name" value="Pre-mRNA-splicing factor ATP-dependent RNA helicase"/>
    <property type="match status" value="1"/>
</dbReference>
<evidence type="ECO:0000313" key="17">
    <source>
        <dbReference type="EMBL" id="GAA43147.2"/>
    </source>
</evidence>
<keyword evidence="7" id="KW-0067">ATP-binding</keyword>
<sequence>MELSEAVDRLSGSDANEPGGLFLSKKKSDFKKPQESLLGLDKLAERKRLEGTVKELNFAKRDQVNRDRTYRERRVETPSNHGGVSKEFLDSRERRRERERQEKEKSGLVSATSRKSRDALPESTVRRDIDHPVITTDRESQSVRRRREAEWEDETPSHRSGRGSGDDTNLSLDRYASPSDLHGTEGRSGKQWSWDDSGFGSRGSTPKGTNFLKSDSNRERYVYTPLPTPTFKHNTWMKSPHGDREHHRMSRSDRPESEHHSDRSHRSARPSTGTTREHKHSPDNFEETEEMMVENERIDRNWYQMDDGYDEENNPFADIPEEYAAKKERQLAERKKRNRQKLTAQAVQVHKDNQAWEHNRMLRSGVVQRVDFAEDEDFNEEGEARVHLLVRNILPPFLDGRIVFTRQPEPVIPVKDPDSVMAKVAQKGSAMVRYFREQKERKRAQKKEWQLAGTRIGEVMGVKAPEEPEDRWTEDSHRQTQTFADKVGDMKSEAVSDFATQKTLSEQRQYLPVFSVRSSLLRMIKEHQIVVIVGETGSGKTTQLTQYLHEDGYTTYGMVGCTQPRRVAAMSVARRVAEEMNTRLGDEVGYAIRFEDCTSPKTLIKYMTDGILLRESLRESDLDPYSAIIMDEAHERSLNTDVLFGLLRDVVSRRNDLRLLITSATMDAERFAQFFGDCPTFRIPGRTFPVDLQFSKTTVMDYVDAAVKQAIQVHLGSPTDGDILIFMPGQEDIEVTCELIAERLGNLEEAPPLSILPIYSQLPSDLQAKIFMKAEDGVRKCVVATNIAETSLTVDGIRYVIDTGYCKLKVFNPKIGMDALQVFPISQANANQRAGRAGRTGPGVCYRLYTIGQFQEEMLFTAVPEIQRTNLANVVLLLKSLGVQDLMRFHFMDAPPQDNILNSMYQLWIFGALDNTGSLTNLGRQMVEFPLDPALSKLLITSCDMDCSEEILTIVSMLSVPSVFYRPKGREEESDNAREKFQVPESDHLTLLNVFTQWRKSGYSAGFCARHFLHLKAMRKVREVRQQMKEIMEQHNMNLRSIGSDWDVVRECLCATFFHQAARIKGLGEYVNLRTGMPCHLHPTSALYGMGYTPDYVIYHELVMTTKEYMQCVTSVDGTWLAKMGPMFYSVKDPNLTRLERKRQAEEQLAEMEREMRLAEEQISRRREELTASISSSRFSHRNPGIVKRDSEPNEQDTKQVEEALGILKDDKEFEEFEKEDWTNAEEDASDLKVWDYKWDTDGDTNDQFTEFLRYGSVNSYFSQVQENPFELSYGQPWRYRITDIECIVSAPTYGNHNTVGILLKPSSIAVAFLLPIVAFSLGCSNELVPLLLLDVTNAFRCFEQVMPLQLLQQSLLSWSKTTFKPHAIYSPKRLCHYENFMFRHSRGSVVFAY</sequence>
<dbReference type="FunFam" id="1.20.120.1080:FF:000018">
    <property type="entry name" value="Pre-mRNA-splicing factor ATP-dependent RNA helicase prp16"/>
    <property type="match status" value="1"/>
</dbReference>
<evidence type="ECO:0000256" key="10">
    <source>
        <dbReference type="ARBA" id="ARBA00034491"/>
    </source>
</evidence>
<dbReference type="EC" id="3.6.4.13" evidence="2"/>
<reference key="2">
    <citation type="submission" date="2011-10" db="EMBL/GenBank/DDBJ databases">
        <title>The genome and transcriptome sequence of Clonorchis sinensis provide insights into the carcinogenic liver fluke.</title>
        <authorList>
            <person name="Wang X."/>
            <person name="Huang Y."/>
            <person name="Chen W."/>
            <person name="Liu H."/>
            <person name="Guo L."/>
            <person name="Chen Y."/>
            <person name="Luo F."/>
            <person name="Zhou W."/>
            <person name="Sun J."/>
            <person name="Mao Q."/>
            <person name="Liang P."/>
            <person name="Zhou C."/>
            <person name="Tian Y."/>
            <person name="Men J."/>
            <person name="Lv X."/>
            <person name="Huang L."/>
            <person name="Zhou J."/>
            <person name="Hu Y."/>
            <person name="Li R."/>
            <person name="Zhang F."/>
            <person name="Lei H."/>
            <person name="Li X."/>
            <person name="Hu X."/>
            <person name="Liang C."/>
            <person name="Xu J."/>
            <person name="Wu Z."/>
            <person name="Yu X."/>
        </authorList>
    </citation>
    <scope>NUCLEOTIDE SEQUENCE</scope>
    <source>
        <strain>Henan</strain>
    </source>
</reference>
<feature type="domain" description="Helicase ATP-binding" evidence="15">
    <location>
        <begin position="521"/>
        <end position="684"/>
    </location>
</feature>
<keyword evidence="18" id="KW-1185">Reference proteome</keyword>
<keyword evidence="3" id="KW-0507">mRNA processing</keyword>
<feature type="region of interest" description="Disordered" evidence="14">
    <location>
        <begin position="1170"/>
        <end position="1197"/>
    </location>
</feature>
<dbReference type="PANTHER" id="PTHR18934">
    <property type="entry name" value="ATP-DEPENDENT RNA HELICASE"/>
    <property type="match status" value="1"/>
</dbReference>
<dbReference type="Pfam" id="PF21010">
    <property type="entry name" value="HA2_C"/>
    <property type="match status" value="1"/>
</dbReference>
<dbReference type="InterPro" id="IPR049945">
    <property type="entry name" value="AAA_22"/>
</dbReference>
<gene>
    <name evidence="17" type="ORF">CLF_103496</name>
</gene>
<dbReference type="SMART" id="SM01385">
    <property type="entry name" value="DSS1_SEM1"/>
    <property type="match status" value="1"/>
</dbReference>
<keyword evidence="4" id="KW-0547">Nucleotide-binding</keyword>
<evidence type="ECO:0000259" key="15">
    <source>
        <dbReference type="PROSITE" id="PS51192"/>
    </source>
</evidence>
<protein>
    <recommendedName>
        <fullName evidence="2">RNA helicase</fullName>
        <ecNumber evidence="2">3.6.4.13</ecNumber>
    </recommendedName>
</protein>
<dbReference type="GO" id="GO:0005634">
    <property type="term" value="C:nucleus"/>
    <property type="evidence" value="ECO:0007669"/>
    <property type="project" value="UniProtKB-SubCell"/>
</dbReference>
<dbReference type="InterPro" id="IPR011709">
    <property type="entry name" value="DEAD-box_helicase_OB_fold"/>
</dbReference>
<dbReference type="GO" id="GO:0005524">
    <property type="term" value="F:ATP binding"/>
    <property type="evidence" value="ECO:0007669"/>
    <property type="project" value="UniProtKB-KW"/>
</dbReference>
<dbReference type="SMART" id="SM00490">
    <property type="entry name" value="HELICc"/>
    <property type="match status" value="1"/>
</dbReference>
<feature type="coiled-coil region" evidence="13">
    <location>
        <begin position="1135"/>
        <end position="1169"/>
    </location>
</feature>
<dbReference type="PANTHER" id="PTHR18934:SF91">
    <property type="entry name" value="PRE-MRNA-SPLICING FACTOR ATP-DEPENDENT RNA HELICASE PRP16"/>
    <property type="match status" value="1"/>
</dbReference>